<evidence type="ECO:0000313" key="12">
    <source>
        <dbReference type="EMBL" id="KFO19761.1"/>
    </source>
</evidence>
<evidence type="ECO:0000259" key="11">
    <source>
        <dbReference type="Pfam" id="PF00091"/>
    </source>
</evidence>
<sequence>MNILSRLIMKQQAHVPFPIVIILEANGKQESEVKEAPAGPLEEDDLEPLALAPAPAPLSPTQDLIGLRLAQEKALKCQLEEEQKLKPRREGISIHIGQAGVQIGNACWELYCLEHGIQPDGQMASDKSIVGGDDSFSTFSVRLVLGNLCLGQCLWTWNPQSLREGISIFIGEAGVQIGNACWELYCLEHVIQPDGQMASDKSIVGGDDSFSTFFSETGAGKLVPRTVFVDLEPTVVDEVRTGTYRHLFRPEQLITGKEDAANNYACGHYTIGREI</sequence>
<keyword evidence="6" id="KW-0547">Nucleotide-binding</keyword>
<evidence type="ECO:0000256" key="4">
    <source>
        <dbReference type="ARBA" id="ARBA00022490"/>
    </source>
</evidence>
<comment type="similarity">
    <text evidence="3">Belongs to the tubulin family.</text>
</comment>
<dbReference type="InterPro" id="IPR003008">
    <property type="entry name" value="Tubulin_FtsZ_GTPase"/>
</dbReference>
<comment type="catalytic activity">
    <reaction evidence="10">
        <text>GTP + H2O = GDP + phosphate + H(+)</text>
        <dbReference type="Rhea" id="RHEA:19669"/>
        <dbReference type="ChEBI" id="CHEBI:15377"/>
        <dbReference type="ChEBI" id="CHEBI:15378"/>
        <dbReference type="ChEBI" id="CHEBI:37565"/>
        <dbReference type="ChEBI" id="CHEBI:43474"/>
        <dbReference type="ChEBI" id="CHEBI:58189"/>
    </reaction>
    <physiologicalReaction direction="left-to-right" evidence="10">
        <dbReference type="Rhea" id="RHEA:19670"/>
    </physiologicalReaction>
</comment>
<proteinExistence type="inferred from homology"/>
<dbReference type="Gene3D" id="3.40.50.1440">
    <property type="entry name" value="Tubulin/FtsZ, GTPase domain"/>
    <property type="match status" value="2"/>
</dbReference>
<dbReference type="Pfam" id="PF00091">
    <property type="entry name" value="Tubulin"/>
    <property type="match status" value="1"/>
</dbReference>
<evidence type="ECO:0000256" key="8">
    <source>
        <dbReference type="ARBA" id="ARBA00023134"/>
    </source>
</evidence>
<comment type="subcellular location">
    <subcellularLocation>
        <location evidence="2">Cytoplasm</location>
        <location evidence="2">Cytoskeleton</location>
    </subcellularLocation>
</comment>
<gene>
    <name evidence="12" type="ORF">H920_18856</name>
</gene>
<dbReference type="PRINTS" id="PR01161">
    <property type="entry name" value="TUBULIN"/>
</dbReference>
<protein>
    <submittedName>
        <fullName evidence="12">Tubulin alpha chain, testis-specific</fullName>
    </submittedName>
</protein>
<dbReference type="PANTHER" id="PTHR11588">
    <property type="entry name" value="TUBULIN"/>
    <property type="match status" value="1"/>
</dbReference>
<feature type="domain" description="Tubulin/FtsZ GTPase" evidence="11">
    <location>
        <begin position="166"/>
        <end position="275"/>
    </location>
</feature>
<evidence type="ECO:0000256" key="1">
    <source>
        <dbReference type="ARBA" id="ARBA00001946"/>
    </source>
</evidence>
<evidence type="ECO:0000256" key="7">
    <source>
        <dbReference type="ARBA" id="ARBA00022801"/>
    </source>
</evidence>
<dbReference type="PRINTS" id="PR01162">
    <property type="entry name" value="ALPHATUBULIN"/>
</dbReference>
<evidence type="ECO:0000313" key="13">
    <source>
        <dbReference type="Proteomes" id="UP000028990"/>
    </source>
</evidence>
<dbReference type="InterPro" id="IPR036525">
    <property type="entry name" value="Tubulin/FtsZ_GTPase_sf"/>
</dbReference>
<organism evidence="12 13">
    <name type="scientific">Fukomys damarensis</name>
    <name type="common">Damaraland mole rat</name>
    <name type="synonym">Cryptomys damarensis</name>
    <dbReference type="NCBI Taxonomy" id="885580"/>
    <lineage>
        <taxon>Eukaryota</taxon>
        <taxon>Metazoa</taxon>
        <taxon>Chordata</taxon>
        <taxon>Craniata</taxon>
        <taxon>Vertebrata</taxon>
        <taxon>Euteleostomi</taxon>
        <taxon>Mammalia</taxon>
        <taxon>Eutheria</taxon>
        <taxon>Euarchontoglires</taxon>
        <taxon>Glires</taxon>
        <taxon>Rodentia</taxon>
        <taxon>Hystricomorpha</taxon>
        <taxon>Bathyergidae</taxon>
        <taxon>Fukomys</taxon>
    </lineage>
</organism>
<dbReference type="GO" id="GO:0016787">
    <property type="term" value="F:hydrolase activity"/>
    <property type="evidence" value="ECO:0007669"/>
    <property type="project" value="UniProtKB-KW"/>
</dbReference>
<name>A0A091DAD2_FUKDA</name>
<dbReference type="Proteomes" id="UP000028990">
    <property type="component" value="Unassembled WGS sequence"/>
</dbReference>
<dbReference type="GO" id="GO:0005874">
    <property type="term" value="C:microtubule"/>
    <property type="evidence" value="ECO:0007669"/>
    <property type="project" value="UniProtKB-KW"/>
</dbReference>
<reference evidence="12 13" key="1">
    <citation type="submission" date="2013-11" db="EMBL/GenBank/DDBJ databases">
        <title>The Damaraland mole rat (Fukomys damarensis) genome and evolution of African mole rats.</title>
        <authorList>
            <person name="Gladyshev V.N."/>
            <person name="Fang X."/>
        </authorList>
    </citation>
    <scope>NUCLEOTIDE SEQUENCE [LARGE SCALE GENOMIC DNA]</scope>
    <source>
        <tissue evidence="12">Liver</tissue>
    </source>
</reference>
<dbReference type="SUPFAM" id="SSF52490">
    <property type="entry name" value="Tubulin nucleotide-binding domain-like"/>
    <property type="match status" value="2"/>
</dbReference>
<evidence type="ECO:0000256" key="6">
    <source>
        <dbReference type="ARBA" id="ARBA00022741"/>
    </source>
</evidence>
<evidence type="ECO:0000256" key="10">
    <source>
        <dbReference type="ARBA" id="ARBA00049117"/>
    </source>
</evidence>
<dbReference type="GO" id="GO:0007017">
    <property type="term" value="P:microtubule-based process"/>
    <property type="evidence" value="ECO:0007669"/>
    <property type="project" value="InterPro"/>
</dbReference>
<keyword evidence="8" id="KW-0342">GTP-binding</keyword>
<evidence type="ECO:0000256" key="2">
    <source>
        <dbReference type="ARBA" id="ARBA00004245"/>
    </source>
</evidence>
<dbReference type="InterPro" id="IPR002452">
    <property type="entry name" value="Alpha_tubulin"/>
</dbReference>
<dbReference type="GO" id="GO:0005525">
    <property type="term" value="F:GTP binding"/>
    <property type="evidence" value="ECO:0007669"/>
    <property type="project" value="UniProtKB-KW"/>
</dbReference>
<dbReference type="EMBL" id="KN124928">
    <property type="protein sequence ID" value="KFO19761.1"/>
    <property type="molecule type" value="Genomic_DNA"/>
</dbReference>
<dbReference type="InterPro" id="IPR000217">
    <property type="entry name" value="Tubulin"/>
</dbReference>
<evidence type="ECO:0000256" key="9">
    <source>
        <dbReference type="ARBA" id="ARBA00023212"/>
    </source>
</evidence>
<keyword evidence="4" id="KW-0963">Cytoplasm</keyword>
<accession>A0A091DAD2</accession>
<comment type="cofactor">
    <cofactor evidence="1">
        <name>Mg(2+)</name>
        <dbReference type="ChEBI" id="CHEBI:18420"/>
    </cofactor>
</comment>
<keyword evidence="7" id="KW-0378">Hydrolase</keyword>
<keyword evidence="5" id="KW-0493">Microtubule</keyword>
<keyword evidence="9" id="KW-0206">Cytoskeleton</keyword>
<evidence type="ECO:0000256" key="3">
    <source>
        <dbReference type="ARBA" id="ARBA00009636"/>
    </source>
</evidence>
<dbReference type="AlphaFoldDB" id="A0A091DAD2"/>
<dbReference type="GO" id="GO:0005200">
    <property type="term" value="F:structural constituent of cytoskeleton"/>
    <property type="evidence" value="ECO:0007669"/>
    <property type="project" value="InterPro"/>
</dbReference>
<keyword evidence="13" id="KW-1185">Reference proteome</keyword>
<evidence type="ECO:0000256" key="5">
    <source>
        <dbReference type="ARBA" id="ARBA00022701"/>
    </source>
</evidence>